<dbReference type="Gene3D" id="1.10.8.400">
    <property type="entry name" value="Enoyl acyl carrier protein reductase"/>
    <property type="match status" value="1"/>
</dbReference>
<evidence type="ECO:0000256" key="7">
    <source>
        <dbReference type="ARBA" id="ARBA00023098"/>
    </source>
</evidence>
<keyword evidence="5 9" id="KW-0560">Oxidoreductase</keyword>
<evidence type="ECO:0000313" key="10">
    <source>
        <dbReference type="EMBL" id="PPK30268.1"/>
    </source>
</evidence>
<dbReference type="CDD" id="cd05372">
    <property type="entry name" value="ENR_SDR"/>
    <property type="match status" value="1"/>
</dbReference>
<keyword evidence="4" id="KW-0276">Fatty acid metabolism</keyword>
<dbReference type="GO" id="GO:0004318">
    <property type="term" value="F:enoyl-[acyl-carrier-protein] reductase (NADH) activity"/>
    <property type="evidence" value="ECO:0007669"/>
    <property type="project" value="UniProtKB-EC"/>
</dbReference>
<evidence type="ECO:0000256" key="9">
    <source>
        <dbReference type="PIRNR" id="PIRNR000094"/>
    </source>
</evidence>
<comment type="pathway">
    <text evidence="1">Lipid metabolism; fatty acid biosynthesis.</text>
</comment>
<dbReference type="InterPro" id="IPR002347">
    <property type="entry name" value="SDR_fam"/>
</dbReference>
<dbReference type="SUPFAM" id="SSF51735">
    <property type="entry name" value="NAD(P)-binding Rossmann-fold domains"/>
    <property type="match status" value="1"/>
</dbReference>
<dbReference type="InterPro" id="IPR014358">
    <property type="entry name" value="Enoyl-ACP_Rdtase_NADH"/>
</dbReference>
<evidence type="ECO:0000313" key="11">
    <source>
        <dbReference type="Proteomes" id="UP000239239"/>
    </source>
</evidence>
<dbReference type="GO" id="GO:0006633">
    <property type="term" value="P:fatty acid biosynthetic process"/>
    <property type="evidence" value="ECO:0007669"/>
    <property type="project" value="UniProtKB-UniPathway"/>
</dbReference>
<dbReference type="Proteomes" id="UP000239239">
    <property type="component" value="Unassembled WGS sequence"/>
</dbReference>
<dbReference type="PANTHER" id="PTHR43159:SF2">
    <property type="entry name" value="ENOYL-[ACYL-CARRIER-PROTEIN] REDUCTASE [NADH], CHLOROPLASTIC"/>
    <property type="match status" value="1"/>
</dbReference>
<reference evidence="10 11" key="1">
    <citation type="submission" date="2018-02" db="EMBL/GenBank/DDBJ databases">
        <title>Draft genome sequences of four Legionella pneumophila clinical strains isolated in Ontario.</title>
        <authorList>
            <person name="Fortuna A."/>
            <person name="Ramnarine R."/>
            <person name="Li A."/>
            <person name="Frantz C."/>
            <person name="Mallo G."/>
        </authorList>
    </citation>
    <scope>NUCLEOTIDE SEQUENCE [LARGE SCALE GENOMIC DNA]</scope>
    <source>
        <strain evidence="10 11">LG61</strain>
    </source>
</reference>
<gene>
    <name evidence="10" type="ORF">C3928_09325</name>
</gene>
<dbReference type="Gene3D" id="3.40.50.720">
    <property type="entry name" value="NAD(P)-binding Rossmann-like Domain"/>
    <property type="match status" value="1"/>
</dbReference>
<dbReference type="FunFam" id="1.10.8.400:FF:000001">
    <property type="entry name" value="Enoyl-[acyl-carrier-protein] reductase [NADH]"/>
    <property type="match status" value="1"/>
</dbReference>
<keyword evidence="6 9" id="KW-0520">NAD</keyword>
<dbReference type="EC" id="1.3.1.9" evidence="9"/>
<dbReference type="OrthoDB" id="9803628at2"/>
<dbReference type="PIRSF" id="PIRSF000094">
    <property type="entry name" value="Enoyl-ACP_rdct"/>
    <property type="match status" value="1"/>
</dbReference>
<dbReference type="UniPathway" id="UPA00094"/>
<comment type="catalytic activity">
    <reaction evidence="9">
        <text>a 2,3-saturated acyl-[ACP] + NAD(+) = a (2E)-enoyl-[ACP] + NADH + H(+)</text>
        <dbReference type="Rhea" id="RHEA:10240"/>
        <dbReference type="Rhea" id="RHEA-COMP:9925"/>
        <dbReference type="Rhea" id="RHEA-COMP:9926"/>
        <dbReference type="ChEBI" id="CHEBI:15378"/>
        <dbReference type="ChEBI" id="CHEBI:57540"/>
        <dbReference type="ChEBI" id="CHEBI:57945"/>
        <dbReference type="ChEBI" id="CHEBI:78784"/>
        <dbReference type="ChEBI" id="CHEBI:78785"/>
        <dbReference type="EC" id="1.3.1.9"/>
    </reaction>
</comment>
<keyword evidence="8 9" id="KW-0275">Fatty acid biosynthesis</keyword>
<evidence type="ECO:0000256" key="1">
    <source>
        <dbReference type="ARBA" id="ARBA00005194"/>
    </source>
</evidence>
<evidence type="ECO:0000256" key="2">
    <source>
        <dbReference type="ARBA" id="ARBA00009233"/>
    </source>
</evidence>
<dbReference type="Pfam" id="PF13561">
    <property type="entry name" value="adh_short_C2"/>
    <property type="match status" value="1"/>
</dbReference>
<protein>
    <recommendedName>
        <fullName evidence="9">Enoyl-[acyl-carrier-protein] reductase [NADH]</fullName>
        <ecNumber evidence="9">1.3.1.9</ecNumber>
    </recommendedName>
</protein>
<organism evidence="10 11">
    <name type="scientific">Legionella pneumophila</name>
    <dbReference type="NCBI Taxonomy" id="446"/>
    <lineage>
        <taxon>Bacteria</taxon>
        <taxon>Pseudomonadati</taxon>
        <taxon>Pseudomonadota</taxon>
        <taxon>Gammaproteobacteria</taxon>
        <taxon>Legionellales</taxon>
        <taxon>Legionellaceae</taxon>
        <taxon>Legionella</taxon>
    </lineage>
</organism>
<name>A0A2S6EYK5_LEGPN</name>
<comment type="similarity">
    <text evidence="2 9">Belongs to the short-chain dehydrogenases/reductases (SDR) family. FabI subfamily.</text>
</comment>
<evidence type="ECO:0000256" key="8">
    <source>
        <dbReference type="ARBA" id="ARBA00023160"/>
    </source>
</evidence>
<evidence type="ECO:0000256" key="5">
    <source>
        <dbReference type="ARBA" id="ARBA00023002"/>
    </source>
</evidence>
<dbReference type="FunFam" id="3.40.50.720:FF:000054">
    <property type="entry name" value="Enoyl-[acyl-carrier-protein] reductase [NADH]"/>
    <property type="match status" value="1"/>
</dbReference>
<dbReference type="RefSeq" id="WP_080272156.1">
    <property type="nucleotide sequence ID" value="NZ_CP017601.1"/>
</dbReference>
<sequence length="268" mass="28435">MGGDTIVGFLTGKKALIVGLASNRSIAYGIAKAFHNQGAELAFTYQNEKLQSRVETMASEFNSTLAFPCDVASDEEIKAVFDNLRTHWDKLDILVHSVAYAPADQISGDFVECANREGFRIAHDISAYSLIGLSQAALPMMHDTQGSILTLSYYGAEKAVPNYNVMGVAKASLEASVRYLAASLGSRGLRINAISAGPIKTLAAAGIKDFRKIHAAYANITPLQRNVTADEVGNTAAFLCSDLASGITGEVVHVDAGYHAVSAMSELG</sequence>
<dbReference type="EMBL" id="PQWY01000012">
    <property type="protein sequence ID" value="PPK30268.1"/>
    <property type="molecule type" value="Genomic_DNA"/>
</dbReference>
<comment type="caution">
    <text evidence="10">The sequence shown here is derived from an EMBL/GenBank/DDBJ whole genome shotgun (WGS) entry which is preliminary data.</text>
</comment>
<accession>A0A2S6EYK5</accession>
<dbReference type="AlphaFoldDB" id="A0A2S6EYK5"/>
<keyword evidence="3 9" id="KW-0444">Lipid biosynthesis</keyword>
<evidence type="ECO:0000256" key="6">
    <source>
        <dbReference type="ARBA" id="ARBA00023027"/>
    </source>
</evidence>
<dbReference type="PANTHER" id="PTHR43159">
    <property type="entry name" value="ENOYL-[ACYL-CARRIER-PROTEIN] REDUCTASE"/>
    <property type="match status" value="1"/>
</dbReference>
<dbReference type="PRINTS" id="PR00081">
    <property type="entry name" value="GDHRDH"/>
</dbReference>
<dbReference type="InterPro" id="IPR036291">
    <property type="entry name" value="NAD(P)-bd_dom_sf"/>
</dbReference>
<evidence type="ECO:0000256" key="4">
    <source>
        <dbReference type="ARBA" id="ARBA00022832"/>
    </source>
</evidence>
<evidence type="ECO:0000256" key="3">
    <source>
        <dbReference type="ARBA" id="ARBA00022516"/>
    </source>
</evidence>
<keyword evidence="7" id="KW-0443">Lipid metabolism</keyword>
<proteinExistence type="inferred from homology"/>